<proteinExistence type="predicted"/>
<evidence type="ECO:0000313" key="1">
    <source>
        <dbReference type="Proteomes" id="UP000095287"/>
    </source>
</evidence>
<dbReference type="AlphaFoldDB" id="A0A1I7XWQ4"/>
<reference evidence="2" key="1">
    <citation type="submission" date="2016-11" db="UniProtKB">
        <authorList>
            <consortium name="WormBaseParasite"/>
        </authorList>
    </citation>
    <scope>IDENTIFICATION</scope>
</reference>
<name>A0A1I7XWQ4_9BILA</name>
<sequence>MTLFVVDVDQPIESCQWIFDVCYSDSVFIMKKWGCFGQVLGKYMNHGLLALSRTPIYNLSRLNIDMIYVHLGQP</sequence>
<protein>
    <submittedName>
        <fullName evidence="2">RNA-directed DNA polymerase, eukaryota, reverse transcriptase zinc-binding domain protein</fullName>
    </submittedName>
</protein>
<organism evidence="1 2">
    <name type="scientific">Steinernema glaseri</name>
    <dbReference type="NCBI Taxonomy" id="37863"/>
    <lineage>
        <taxon>Eukaryota</taxon>
        <taxon>Metazoa</taxon>
        <taxon>Ecdysozoa</taxon>
        <taxon>Nematoda</taxon>
        <taxon>Chromadorea</taxon>
        <taxon>Rhabditida</taxon>
        <taxon>Tylenchina</taxon>
        <taxon>Panagrolaimomorpha</taxon>
        <taxon>Strongyloidoidea</taxon>
        <taxon>Steinernematidae</taxon>
        <taxon>Steinernema</taxon>
    </lineage>
</organism>
<keyword evidence="1" id="KW-1185">Reference proteome</keyword>
<dbReference type="Proteomes" id="UP000095287">
    <property type="component" value="Unplaced"/>
</dbReference>
<dbReference type="WBParaSite" id="L893_g1026.t1">
    <property type="protein sequence ID" value="L893_g1026.t1"/>
    <property type="gene ID" value="L893_g1026"/>
</dbReference>
<evidence type="ECO:0000313" key="2">
    <source>
        <dbReference type="WBParaSite" id="L893_g1026.t1"/>
    </source>
</evidence>
<accession>A0A1I7XWQ4</accession>